<keyword evidence="6" id="KW-1278">Translocase</keyword>
<dbReference type="GO" id="GO:0032259">
    <property type="term" value="P:methylation"/>
    <property type="evidence" value="ECO:0007669"/>
    <property type="project" value="UniProtKB-KW"/>
</dbReference>
<keyword evidence="9 10" id="KW-0472">Membrane</keyword>
<sequence length="75" mass="7982">MAEEIAYGQGIPTVLEPNMPMIDAIVEDVRYKGQLLARETKLSSGVMSTVSVGFAIGFVLAIVMMLGPFAFMGGI</sequence>
<dbReference type="AlphaFoldDB" id="A0A0W8F7M3"/>
<dbReference type="Pfam" id="PF09472">
    <property type="entry name" value="MtrF"/>
    <property type="match status" value="1"/>
</dbReference>
<dbReference type="GO" id="GO:0015948">
    <property type="term" value="P:methanogenesis"/>
    <property type="evidence" value="ECO:0007669"/>
    <property type="project" value="UniProtKB-KW"/>
</dbReference>
<dbReference type="EC" id="2.1.1.86" evidence="12"/>
<reference evidence="12" key="1">
    <citation type="journal article" date="2015" name="Proc. Natl. Acad. Sci. U.S.A.">
        <title>Networks of energetic and metabolic interactions define dynamics in microbial communities.</title>
        <authorList>
            <person name="Embree M."/>
            <person name="Liu J.K."/>
            <person name="Al-Bassam M.M."/>
            <person name="Zengler K."/>
        </authorList>
    </citation>
    <scope>NUCLEOTIDE SEQUENCE</scope>
</reference>
<organism evidence="12">
    <name type="scientific">hydrocarbon metagenome</name>
    <dbReference type="NCBI Taxonomy" id="938273"/>
    <lineage>
        <taxon>unclassified sequences</taxon>
        <taxon>metagenomes</taxon>
        <taxon>ecological metagenomes</taxon>
    </lineage>
</organism>
<name>A0A0W8F7M3_9ZZZZ</name>
<dbReference type="GO" id="GO:0030269">
    <property type="term" value="F:tetrahydromethanopterin S-methyltransferase activity"/>
    <property type="evidence" value="ECO:0007669"/>
    <property type="project" value="InterPro"/>
</dbReference>
<keyword evidence="3 12" id="KW-0489">Methyltransferase</keyword>
<evidence type="ECO:0000256" key="3">
    <source>
        <dbReference type="ARBA" id="ARBA00022603"/>
    </source>
</evidence>
<dbReference type="NCBIfam" id="NF009776">
    <property type="entry name" value="PRK13275.1"/>
    <property type="match status" value="1"/>
</dbReference>
<evidence type="ECO:0000256" key="2">
    <source>
        <dbReference type="ARBA" id="ARBA00022563"/>
    </source>
</evidence>
<feature type="transmembrane region" description="Helical" evidence="10">
    <location>
        <begin position="50"/>
        <end position="71"/>
    </location>
</feature>
<proteinExistence type="inferred from homology"/>
<dbReference type="InterPro" id="IPR013347">
    <property type="entry name" value="MeTrfase_F_su"/>
</dbReference>
<dbReference type="NCBIfam" id="TIGR02507">
    <property type="entry name" value="MtrF"/>
    <property type="match status" value="1"/>
</dbReference>
<evidence type="ECO:0000256" key="8">
    <source>
        <dbReference type="ARBA" id="ARBA00022994"/>
    </source>
</evidence>
<keyword evidence="7 10" id="KW-1133">Transmembrane helix</keyword>
<dbReference type="EMBL" id="LNQE01001478">
    <property type="protein sequence ID" value="KUG16847.1"/>
    <property type="molecule type" value="Genomic_DNA"/>
</dbReference>
<accession>A0A0W8F7M3</accession>
<evidence type="ECO:0000313" key="12">
    <source>
        <dbReference type="EMBL" id="KUG16847.1"/>
    </source>
</evidence>
<protein>
    <submittedName>
        <fullName evidence="12">N5-methyltetrahydromethanopterin:coenzyme m methyltransferase subunit f</fullName>
        <ecNumber evidence="12">2.1.1.86</ecNumber>
    </submittedName>
</protein>
<keyword evidence="8" id="KW-0484">Methanogenesis</keyword>
<keyword evidence="4 12" id="KW-0808">Transferase</keyword>
<evidence type="ECO:0000256" key="7">
    <source>
        <dbReference type="ARBA" id="ARBA00022989"/>
    </source>
</evidence>
<evidence type="ECO:0000256" key="6">
    <source>
        <dbReference type="ARBA" id="ARBA00022967"/>
    </source>
</evidence>
<gene>
    <name evidence="12" type="ORF">ASZ90_013480</name>
</gene>
<keyword evidence="5 10" id="KW-0812">Transmembrane</keyword>
<evidence type="ECO:0000256" key="10">
    <source>
        <dbReference type="SAM" id="Phobius"/>
    </source>
</evidence>
<dbReference type="GO" id="GO:0006730">
    <property type="term" value="P:one-carbon metabolic process"/>
    <property type="evidence" value="ECO:0007669"/>
    <property type="project" value="UniProtKB-KW"/>
</dbReference>
<dbReference type="GO" id="GO:0016020">
    <property type="term" value="C:membrane"/>
    <property type="evidence" value="ECO:0007669"/>
    <property type="project" value="InterPro"/>
</dbReference>
<evidence type="ECO:0000256" key="4">
    <source>
        <dbReference type="ARBA" id="ARBA00022679"/>
    </source>
</evidence>
<evidence type="ECO:0000256" key="9">
    <source>
        <dbReference type="ARBA" id="ARBA00023136"/>
    </source>
</evidence>
<dbReference type="HAMAP" id="MF_01099">
    <property type="entry name" value="MtrF"/>
    <property type="match status" value="1"/>
</dbReference>
<feature type="domain" description="Tetrahydromethanopterin S-methyltransferase F subunit" evidence="11">
    <location>
        <begin position="10"/>
        <end position="70"/>
    </location>
</feature>
<evidence type="ECO:0000256" key="5">
    <source>
        <dbReference type="ARBA" id="ARBA00022692"/>
    </source>
</evidence>
<comment type="caution">
    <text evidence="12">The sequence shown here is derived from an EMBL/GenBank/DDBJ whole genome shotgun (WGS) entry which is preliminary data.</text>
</comment>
<keyword evidence="1" id="KW-1003">Cell membrane</keyword>
<keyword evidence="2" id="KW-0554">One-carbon metabolism</keyword>
<evidence type="ECO:0000256" key="1">
    <source>
        <dbReference type="ARBA" id="ARBA00022475"/>
    </source>
</evidence>
<evidence type="ECO:0000259" key="11">
    <source>
        <dbReference type="Pfam" id="PF09472"/>
    </source>
</evidence>
<dbReference type="InterPro" id="IPR011307">
    <property type="entry name" value="MeTrfase_F"/>
</dbReference>